<comment type="caution">
    <text evidence="2">The sequence shown here is derived from an EMBL/GenBank/DDBJ whole genome shotgun (WGS) entry which is preliminary data.</text>
</comment>
<dbReference type="EMBL" id="JAMQAW010000025">
    <property type="protein sequence ID" value="MCM2390489.1"/>
    <property type="molecule type" value="Genomic_DNA"/>
</dbReference>
<dbReference type="InterPro" id="IPR038153">
    <property type="entry name" value="EvaA-like_sf"/>
</dbReference>
<dbReference type="Proteomes" id="UP001431429">
    <property type="component" value="Unassembled WGS sequence"/>
</dbReference>
<feature type="domain" description="dTDP-4-dehydro-6-deoxy-alpha-D-glucopyranose 2,3-dehydratase" evidence="1">
    <location>
        <begin position="269"/>
        <end position="467"/>
    </location>
</feature>
<dbReference type="RefSeq" id="WP_250920832.1">
    <property type="nucleotide sequence ID" value="NZ_JAMQAW010000025.1"/>
</dbReference>
<proteinExistence type="predicted"/>
<feature type="domain" description="dTDP-4-dehydro-6-deoxy-alpha-D-glucopyranose 2,3-dehydratase" evidence="1">
    <location>
        <begin position="37"/>
        <end position="236"/>
    </location>
</feature>
<evidence type="ECO:0000313" key="2">
    <source>
        <dbReference type="EMBL" id="MCM2390489.1"/>
    </source>
</evidence>
<dbReference type="Pfam" id="PF03559">
    <property type="entry name" value="Hexose_dehydrat"/>
    <property type="match status" value="2"/>
</dbReference>
<accession>A0ABT0UR75</accession>
<organism evidence="2 3">
    <name type="scientific">Streptomyces albipurpureus</name>
    <dbReference type="NCBI Taxonomy" id="2897419"/>
    <lineage>
        <taxon>Bacteria</taxon>
        <taxon>Bacillati</taxon>
        <taxon>Actinomycetota</taxon>
        <taxon>Actinomycetes</taxon>
        <taxon>Kitasatosporales</taxon>
        <taxon>Streptomycetaceae</taxon>
        <taxon>Streptomyces</taxon>
    </lineage>
</organism>
<protein>
    <submittedName>
        <fullName evidence="2">NDP-hexose 2,3-dehydratase family protein</fullName>
    </submittedName>
</protein>
<sequence>MSTAPAAPPIPVPSARSRPAARRLAESALTVPGLAAFEQTVRDTREHVLTVAELVPLHQLHGWHYDEGTGFIAHESGRFFSVEGLQVETQSPLTTWGQPIVNQPETGILGLLVKEIDGILHFLMQLKAEPGNRNGLQLSPTVQATWSNYTGVHGGLPVPYLEFFQDPARRRVIADARQSEQGSRFLRKRNRNMIVETEEPVEARNGFVWLTLGQIHRLLATEDLVNMCTRSVLACLPLGDGASARNEGFGAALARSLARGGPELHPLVNVLSWITEARTRSETRTRTVSLDALTDWEFTGGRIRHRAGRHFDVIGVRVKAVSREVGQWWQPMIRAQSTQLAALLVTHVRGVLHVLMQLRAEPGLTDAAELAPTVQCTPDDCAQLPPVERPPFLDLVQNARTADIRFDTVLSDEGGRFYHTGSRHLVVETGWLPEPPDFRWLTLGQLEELTQHSHYVNIQARSVLACLRSLFHGGDR</sequence>
<gene>
    <name evidence="2" type="ORF">NBG84_19680</name>
</gene>
<keyword evidence="3" id="KW-1185">Reference proteome</keyword>
<dbReference type="Gene3D" id="3.90.79.40">
    <property type="entry name" value="EvaA sugar 2,3-dehydratase subunit"/>
    <property type="match status" value="2"/>
</dbReference>
<evidence type="ECO:0000313" key="3">
    <source>
        <dbReference type="Proteomes" id="UP001431429"/>
    </source>
</evidence>
<name>A0ABT0UR75_9ACTN</name>
<dbReference type="InterPro" id="IPR005212">
    <property type="entry name" value="EvaA-like"/>
</dbReference>
<evidence type="ECO:0000259" key="1">
    <source>
        <dbReference type="Pfam" id="PF03559"/>
    </source>
</evidence>
<reference evidence="2" key="1">
    <citation type="submission" date="2022-06" db="EMBL/GenBank/DDBJ databases">
        <title>Genome public.</title>
        <authorList>
            <person name="Sun Q."/>
        </authorList>
    </citation>
    <scope>NUCLEOTIDE SEQUENCE</scope>
    <source>
        <strain evidence="2">CWNU-1</strain>
    </source>
</reference>